<evidence type="ECO:0000313" key="2">
    <source>
        <dbReference type="Proteomes" id="UP000215126"/>
    </source>
</evidence>
<gene>
    <name evidence="1" type="ORF">SAMEA4530655_04638</name>
</gene>
<keyword evidence="2" id="KW-1185">Reference proteome</keyword>
<dbReference type="STRING" id="93222.NA29_02010"/>
<dbReference type="AlphaFoldDB" id="A0A239SXC3"/>
<sequence>MNGSLTINEAYRAMFKFIEQYYERGGRRSEDIAIMLSGMAQTLWTDGGPNDPAQWDDWITAVKAARSDG</sequence>
<proteinExistence type="predicted"/>
<dbReference type="KEGG" id="pspu:NA29_02010"/>
<dbReference type="EMBL" id="LT906435">
    <property type="protein sequence ID" value="SNU89478.1"/>
    <property type="molecule type" value="Genomic_DNA"/>
</dbReference>
<name>A0A239SXC3_9BURK</name>
<dbReference type="Proteomes" id="UP000215126">
    <property type="component" value="Chromosome 1"/>
</dbReference>
<protein>
    <submittedName>
        <fullName evidence="1">Uncharacterized protein</fullName>
    </submittedName>
</protein>
<organism evidence="1 2">
    <name type="scientific">Pandoraea sputorum</name>
    <dbReference type="NCBI Taxonomy" id="93222"/>
    <lineage>
        <taxon>Bacteria</taxon>
        <taxon>Pseudomonadati</taxon>
        <taxon>Pseudomonadota</taxon>
        <taxon>Betaproteobacteria</taxon>
        <taxon>Burkholderiales</taxon>
        <taxon>Burkholderiaceae</taxon>
        <taxon>Pandoraea</taxon>
    </lineage>
</organism>
<evidence type="ECO:0000313" key="1">
    <source>
        <dbReference type="EMBL" id="SNU89478.1"/>
    </source>
</evidence>
<accession>A0A239SXC3</accession>
<reference evidence="1 2" key="1">
    <citation type="submission" date="2017-06" db="EMBL/GenBank/DDBJ databases">
        <authorList>
            <consortium name="Pathogen Informatics"/>
        </authorList>
    </citation>
    <scope>NUCLEOTIDE SEQUENCE [LARGE SCALE GENOMIC DNA]</scope>
    <source>
        <strain evidence="1 2">NCTC13161</strain>
    </source>
</reference>